<dbReference type="InterPro" id="IPR045584">
    <property type="entry name" value="Pilin-like"/>
</dbReference>
<proteinExistence type="predicted"/>
<name>A0A9D9DPY3_9BACT</name>
<dbReference type="InterPro" id="IPR046721">
    <property type="entry name" value="DUF6613"/>
</dbReference>
<gene>
    <name evidence="2" type="ORF">IAC76_04460</name>
</gene>
<dbReference type="EMBL" id="JADIND010000093">
    <property type="protein sequence ID" value="MBO8430618.1"/>
    <property type="molecule type" value="Genomic_DNA"/>
</dbReference>
<comment type="caution">
    <text evidence="2">The sequence shown here is derived from an EMBL/GenBank/DDBJ whole genome shotgun (WGS) entry which is preliminary data.</text>
</comment>
<dbReference type="NCBIfam" id="TIGR02532">
    <property type="entry name" value="IV_pilin_GFxxxE"/>
    <property type="match status" value="1"/>
</dbReference>
<dbReference type="AlphaFoldDB" id="A0A9D9DPY3"/>
<dbReference type="Gene3D" id="3.30.700.10">
    <property type="entry name" value="Glycoprotein, Type 4 Pilin"/>
    <property type="match status" value="1"/>
</dbReference>
<evidence type="ECO:0000259" key="1">
    <source>
        <dbReference type="Pfam" id="PF20318"/>
    </source>
</evidence>
<protein>
    <submittedName>
        <fullName evidence="2">Type II secretion system protein</fullName>
    </submittedName>
</protein>
<accession>A0A9D9DPY3</accession>
<organism evidence="2 3">
    <name type="scientific">Candidatus Scatousia excrementipullorum</name>
    <dbReference type="NCBI Taxonomy" id="2840936"/>
    <lineage>
        <taxon>Bacteria</taxon>
        <taxon>Candidatus Scatousia</taxon>
    </lineage>
</organism>
<reference evidence="2" key="1">
    <citation type="submission" date="2020-10" db="EMBL/GenBank/DDBJ databases">
        <authorList>
            <person name="Gilroy R."/>
        </authorList>
    </citation>
    <scope>NUCLEOTIDE SEQUENCE</scope>
    <source>
        <strain evidence="2">10192</strain>
    </source>
</reference>
<dbReference type="InterPro" id="IPR012902">
    <property type="entry name" value="N_methyl_site"/>
</dbReference>
<evidence type="ECO:0000313" key="3">
    <source>
        <dbReference type="Proteomes" id="UP000823632"/>
    </source>
</evidence>
<feature type="domain" description="DUF6613" evidence="1">
    <location>
        <begin position="28"/>
        <end position="237"/>
    </location>
</feature>
<dbReference type="SUPFAM" id="SSF54523">
    <property type="entry name" value="Pili subunits"/>
    <property type="match status" value="1"/>
</dbReference>
<dbReference type="Proteomes" id="UP000823632">
    <property type="component" value="Unassembled WGS sequence"/>
</dbReference>
<dbReference type="Pfam" id="PF20318">
    <property type="entry name" value="DUF6613"/>
    <property type="match status" value="1"/>
</dbReference>
<sequence>MKIRAFTLAEVLITLGVIGVVAAMTLPTVINQYNKIVTVTRLQKSYTVFSQAIKMAEVKYGPAREWPDWNDAEIILDKYIIPELNGAKKYGKVSNERRAMCYDASQKTHNSGTDLASPYIWMNNGWYIDSPFFARATASVRLNDSSCIGLNPTVGTGGQGYYVFIDINGSNSPNVAGEDLFFFIINEKSQLVPLGMEKPYAQISGTNSHGTCNRKAAKGLSPGMYCAARIMSDGWRMKY</sequence>
<evidence type="ECO:0000313" key="2">
    <source>
        <dbReference type="EMBL" id="MBO8430618.1"/>
    </source>
</evidence>
<reference evidence="2" key="2">
    <citation type="journal article" date="2021" name="PeerJ">
        <title>Extensive microbial diversity within the chicken gut microbiome revealed by metagenomics and culture.</title>
        <authorList>
            <person name="Gilroy R."/>
            <person name="Ravi A."/>
            <person name="Getino M."/>
            <person name="Pursley I."/>
            <person name="Horton D.L."/>
            <person name="Alikhan N.F."/>
            <person name="Baker D."/>
            <person name="Gharbi K."/>
            <person name="Hall N."/>
            <person name="Watson M."/>
            <person name="Adriaenssens E.M."/>
            <person name="Foster-Nyarko E."/>
            <person name="Jarju S."/>
            <person name="Secka A."/>
            <person name="Antonio M."/>
            <person name="Oren A."/>
            <person name="Chaudhuri R.R."/>
            <person name="La Ragione R."/>
            <person name="Hildebrand F."/>
            <person name="Pallen M.J."/>
        </authorList>
    </citation>
    <scope>NUCLEOTIDE SEQUENCE</scope>
    <source>
        <strain evidence="2">10192</strain>
    </source>
</reference>